<keyword evidence="1" id="KW-1015">Disulfide bond</keyword>
<dbReference type="Pfam" id="PF08742">
    <property type="entry name" value="C8"/>
    <property type="match status" value="1"/>
</dbReference>
<dbReference type="SMART" id="SM00832">
    <property type="entry name" value="C8"/>
    <property type="match status" value="1"/>
</dbReference>
<dbReference type="EMBL" id="JARBDR010000342">
    <property type="protein sequence ID" value="KAJ8313790.1"/>
    <property type="molecule type" value="Genomic_DNA"/>
</dbReference>
<dbReference type="InterPro" id="IPR050780">
    <property type="entry name" value="Mucin_vWF_Thrombospondin_sf"/>
</dbReference>
<protein>
    <recommendedName>
        <fullName evidence="3">VWFD domain-containing protein</fullName>
    </recommendedName>
</protein>
<evidence type="ECO:0000313" key="4">
    <source>
        <dbReference type="EMBL" id="KAJ8313790.1"/>
    </source>
</evidence>
<reference evidence="4 5" key="1">
    <citation type="submission" date="2022-12" db="EMBL/GenBank/DDBJ databases">
        <title>Chromosome-level genome of Tegillarca granosa.</title>
        <authorList>
            <person name="Kim J."/>
        </authorList>
    </citation>
    <scope>NUCLEOTIDE SEQUENCE [LARGE SCALE GENOMIC DNA]</scope>
    <source>
        <strain evidence="4">Teg-2019</strain>
        <tissue evidence="4">Adductor muscle</tissue>
    </source>
</reference>
<comment type="caution">
    <text evidence="4">The sequence shown here is derived from an EMBL/GenBank/DDBJ whole genome shotgun (WGS) entry which is preliminary data.</text>
</comment>
<dbReference type="PANTHER" id="PTHR11339:SF386">
    <property type="entry name" value="HEMOLECTIN, ISOFORM A"/>
    <property type="match status" value="1"/>
</dbReference>
<evidence type="ECO:0000259" key="3">
    <source>
        <dbReference type="PROSITE" id="PS51233"/>
    </source>
</evidence>
<evidence type="ECO:0000256" key="1">
    <source>
        <dbReference type="ARBA" id="ARBA00023157"/>
    </source>
</evidence>
<evidence type="ECO:0000313" key="5">
    <source>
        <dbReference type="Proteomes" id="UP001217089"/>
    </source>
</evidence>
<name>A0ABQ9F8X8_TEGGR</name>
<keyword evidence="2" id="KW-0325">Glycoprotein</keyword>
<evidence type="ECO:0000256" key="2">
    <source>
        <dbReference type="ARBA" id="ARBA00023180"/>
    </source>
</evidence>
<proteinExistence type="predicted"/>
<keyword evidence="5" id="KW-1185">Reference proteome</keyword>
<dbReference type="PANTHER" id="PTHR11339">
    <property type="entry name" value="EXTRACELLULAR MATRIX GLYCOPROTEIN RELATED"/>
    <property type="match status" value="1"/>
</dbReference>
<organism evidence="4 5">
    <name type="scientific">Tegillarca granosa</name>
    <name type="common">Malaysian cockle</name>
    <name type="synonym">Anadara granosa</name>
    <dbReference type="NCBI Taxonomy" id="220873"/>
    <lineage>
        <taxon>Eukaryota</taxon>
        <taxon>Metazoa</taxon>
        <taxon>Spiralia</taxon>
        <taxon>Lophotrochozoa</taxon>
        <taxon>Mollusca</taxon>
        <taxon>Bivalvia</taxon>
        <taxon>Autobranchia</taxon>
        <taxon>Pteriomorphia</taxon>
        <taxon>Arcoida</taxon>
        <taxon>Arcoidea</taxon>
        <taxon>Arcidae</taxon>
        <taxon>Tegillarca</taxon>
    </lineage>
</organism>
<sequence>MEEPVYNLIHVPVLLDSKVLLVEALIVLTVYKELVLEQQLLKLQLSVMRSKVWHSNSATSTCKNAQWECTKKRCDSTCSATGDPHYMTFDGFRYNFMGTCSYYMIKSDNFDVIADNIKCGHGFASCTKSITINIGGHRITLSHNHQLFFDNQEITKLPYQDDQIKITMVSSLFMKAVLSNGIGVLWDGRTRAYITAPPTFINKTEGLCGTFDYNQKNDFKTLQGIVETDVNAFGNQWKTVQTCANMPVGQVTNPCDSNAQQHEQAKKYCSYLKSDVFKLQEFYEDCEYDMCACTENIKDCLCPMLGEYAKQCAAKAVSIPWRTRVKECRK</sequence>
<dbReference type="Pfam" id="PF00094">
    <property type="entry name" value="VWD"/>
    <property type="match status" value="1"/>
</dbReference>
<dbReference type="SMART" id="SM00216">
    <property type="entry name" value="VWD"/>
    <property type="match status" value="1"/>
</dbReference>
<dbReference type="Proteomes" id="UP001217089">
    <property type="component" value="Unassembled WGS sequence"/>
</dbReference>
<dbReference type="InterPro" id="IPR001846">
    <property type="entry name" value="VWF_type-D"/>
</dbReference>
<dbReference type="InterPro" id="IPR014853">
    <property type="entry name" value="VWF/SSPO/ZAN-like_Cys-rich_dom"/>
</dbReference>
<accession>A0ABQ9F8X8</accession>
<dbReference type="PROSITE" id="PS51233">
    <property type="entry name" value="VWFD"/>
    <property type="match status" value="1"/>
</dbReference>
<gene>
    <name evidence="4" type="ORF">KUTeg_008351</name>
</gene>
<feature type="domain" description="VWFD" evidence="3">
    <location>
        <begin position="76"/>
        <end position="244"/>
    </location>
</feature>